<evidence type="ECO:0000313" key="2">
    <source>
        <dbReference type="EMBL" id="KAF2843246.1"/>
    </source>
</evidence>
<evidence type="ECO:0000313" key="3">
    <source>
        <dbReference type="Proteomes" id="UP000799429"/>
    </source>
</evidence>
<reference evidence="2" key="1">
    <citation type="journal article" date="2020" name="Stud. Mycol.">
        <title>101 Dothideomycetes genomes: a test case for predicting lifestyles and emergence of pathogens.</title>
        <authorList>
            <person name="Haridas S."/>
            <person name="Albert R."/>
            <person name="Binder M."/>
            <person name="Bloem J."/>
            <person name="Labutti K."/>
            <person name="Salamov A."/>
            <person name="Andreopoulos B."/>
            <person name="Baker S."/>
            <person name="Barry K."/>
            <person name="Bills G."/>
            <person name="Bluhm B."/>
            <person name="Cannon C."/>
            <person name="Castanera R."/>
            <person name="Culley D."/>
            <person name="Daum C."/>
            <person name="Ezra D."/>
            <person name="Gonzalez J."/>
            <person name="Henrissat B."/>
            <person name="Kuo A."/>
            <person name="Liang C."/>
            <person name="Lipzen A."/>
            <person name="Lutzoni F."/>
            <person name="Magnuson J."/>
            <person name="Mondo S."/>
            <person name="Nolan M."/>
            <person name="Ohm R."/>
            <person name="Pangilinan J."/>
            <person name="Park H.-J."/>
            <person name="Ramirez L."/>
            <person name="Alfaro M."/>
            <person name="Sun H."/>
            <person name="Tritt A."/>
            <person name="Yoshinaga Y."/>
            <person name="Zwiers L.-H."/>
            <person name="Turgeon B."/>
            <person name="Goodwin S."/>
            <person name="Spatafora J."/>
            <person name="Crous P."/>
            <person name="Grigoriev I."/>
        </authorList>
    </citation>
    <scope>NUCLEOTIDE SEQUENCE</scope>
    <source>
        <strain evidence="2">CBS 101060</strain>
    </source>
</reference>
<dbReference type="Proteomes" id="UP000799429">
    <property type="component" value="Unassembled WGS sequence"/>
</dbReference>
<protein>
    <submittedName>
        <fullName evidence="2">Uncharacterized protein</fullName>
    </submittedName>
</protein>
<name>A0A9P4SHV6_9PEZI</name>
<keyword evidence="1" id="KW-1133">Transmembrane helix</keyword>
<organism evidence="2 3">
    <name type="scientific">Patellaria atrata CBS 101060</name>
    <dbReference type="NCBI Taxonomy" id="1346257"/>
    <lineage>
        <taxon>Eukaryota</taxon>
        <taxon>Fungi</taxon>
        <taxon>Dikarya</taxon>
        <taxon>Ascomycota</taxon>
        <taxon>Pezizomycotina</taxon>
        <taxon>Dothideomycetes</taxon>
        <taxon>Dothideomycetes incertae sedis</taxon>
        <taxon>Patellariales</taxon>
        <taxon>Patellariaceae</taxon>
        <taxon>Patellaria</taxon>
    </lineage>
</organism>
<feature type="transmembrane region" description="Helical" evidence="1">
    <location>
        <begin position="45"/>
        <end position="69"/>
    </location>
</feature>
<dbReference type="EMBL" id="MU006089">
    <property type="protein sequence ID" value="KAF2843246.1"/>
    <property type="molecule type" value="Genomic_DNA"/>
</dbReference>
<keyword evidence="3" id="KW-1185">Reference proteome</keyword>
<evidence type="ECO:0000256" key="1">
    <source>
        <dbReference type="SAM" id="Phobius"/>
    </source>
</evidence>
<dbReference type="AlphaFoldDB" id="A0A9P4SHV6"/>
<gene>
    <name evidence="2" type="ORF">M501DRAFT_69960</name>
</gene>
<keyword evidence="1" id="KW-0812">Transmembrane</keyword>
<sequence length="71" mass="7942">MLYALCLVFDGDYTRSAHIYAAGLKPEHCSKPSIHSLIVRNLLPATLGFSVSFLTWLSSTLLFTVLLLYHD</sequence>
<accession>A0A9P4SHV6</accession>
<keyword evidence="1" id="KW-0472">Membrane</keyword>
<proteinExistence type="predicted"/>
<comment type="caution">
    <text evidence="2">The sequence shown here is derived from an EMBL/GenBank/DDBJ whole genome shotgun (WGS) entry which is preliminary data.</text>
</comment>